<feature type="transmembrane region" description="Helical" evidence="11">
    <location>
        <begin position="599"/>
        <end position="618"/>
    </location>
</feature>
<evidence type="ECO:0000259" key="12">
    <source>
        <dbReference type="PROSITE" id="PS50893"/>
    </source>
</evidence>
<dbReference type="FunFam" id="3.40.50.300:FF:000074">
    <property type="entry name" value="Multidrug resistance-associated protein 5 isoform 1"/>
    <property type="match status" value="1"/>
</dbReference>
<comment type="similarity">
    <text evidence="2">Belongs to the ABC transporter superfamily. ABCC family. Conjugate transporter (TC 3.A.1.208) subfamily.</text>
</comment>
<reference evidence="14" key="1">
    <citation type="submission" date="2023-06" db="EMBL/GenBank/DDBJ databases">
        <authorList>
            <person name="Delattre M."/>
        </authorList>
    </citation>
    <scope>NUCLEOTIDE SEQUENCE</scope>
    <source>
        <strain evidence="14">AF72</strain>
    </source>
</reference>
<evidence type="ECO:0000256" key="8">
    <source>
        <dbReference type="ARBA" id="ARBA00022989"/>
    </source>
</evidence>
<keyword evidence="6" id="KW-0547">Nucleotide-binding</keyword>
<feature type="transmembrane region" description="Helical" evidence="11">
    <location>
        <begin position="1021"/>
        <end position="1047"/>
    </location>
</feature>
<dbReference type="GO" id="GO:0016887">
    <property type="term" value="F:ATP hydrolysis activity"/>
    <property type="evidence" value="ECO:0007669"/>
    <property type="project" value="InterPro"/>
</dbReference>
<feature type="transmembrane region" description="Helical" evidence="11">
    <location>
        <begin position="988"/>
        <end position="1009"/>
    </location>
</feature>
<dbReference type="GO" id="GO:0005524">
    <property type="term" value="F:ATP binding"/>
    <property type="evidence" value="ECO:0007669"/>
    <property type="project" value="UniProtKB-KW"/>
</dbReference>
<name>A0AA36D6W1_9BILA</name>
<feature type="non-terminal residue" evidence="14">
    <location>
        <position position="1"/>
    </location>
</feature>
<comment type="caution">
    <text evidence="14">The sequence shown here is derived from an EMBL/GenBank/DDBJ whole genome shotgun (WGS) entry which is preliminary data.</text>
</comment>
<gene>
    <name evidence="14" type="ORF">MSPICULIGERA_LOCUS20050</name>
</gene>
<evidence type="ECO:0000256" key="4">
    <source>
        <dbReference type="ARBA" id="ARBA00022692"/>
    </source>
</evidence>
<feature type="compositionally biased region" description="Acidic residues" evidence="10">
    <location>
        <begin position="1313"/>
        <end position="1328"/>
    </location>
</feature>
<feature type="transmembrane region" description="Helical" evidence="11">
    <location>
        <begin position="276"/>
        <end position="297"/>
    </location>
</feature>
<dbReference type="CDD" id="cd18595">
    <property type="entry name" value="ABC_6TM_MRP1_2_3_6_D1_like"/>
    <property type="match status" value="1"/>
</dbReference>
<feature type="transmembrane region" description="Helical" evidence="11">
    <location>
        <begin position="341"/>
        <end position="359"/>
    </location>
</feature>
<evidence type="ECO:0000259" key="13">
    <source>
        <dbReference type="PROSITE" id="PS50929"/>
    </source>
</evidence>
<dbReference type="Proteomes" id="UP001177023">
    <property type="component" value="Unassembled WGS sequence"/>
</dbReference>
<dbReference type="FunFam" id="3.40.50.300:FF:000997">
    <property type="entry name" value="Multidrug resistance-associated protein 1"/>
    <property type="match status" value="1"/>
</dbReference>
<feature type="transmembrane region" description="Helical" evidence="11">
    <location>
        <begin position="57"/>
        <end position="81"/>
    </location>
</feature>
<evidence type="ECO:0000256" key="5">
    <source>
        <dbReference type="ARBA" id="ARBA00022737"/>
    </source>
</evidence>
<dbReference type="InterPro" id="IPR050173">
    <property type="entry name" value="ABC_transporter_C-like"/>
</dbReference>
<keyword evidence="9 11" id="KW-0472">Membrane</keyword>
<proteinExistence type="inferred from homology"/>
<dbReference type="SUPFAM" id="SSF52540">
    <property type="entry name" value="P-loop containing nucleoside triphosphate hydrolases"/>
    <property type="match status" value="2"/>
</dbReference>
<feature type="transmembrane region" description="Helical" evidence="11">
    <location>
        <begin position="1490"/>
        <end position="1513"/>
    </location>
</feature>
<dbReference type="InterPro" id="IPR036640">
    <property type="entry name" value="ABC1_TM_sf"/>
</dbReference>
<feature type="domain" description="ABC transmembrane type-1" evidence="13">
    <location>
        <begin position="1386"/>
        <end position="1665"/>
    </location>
</feature>
<dbReference type="CDD" id="cd03244">
    <property type="entry name" value="ABCC_MRP_domain2"/>
    <property type="match status" value="1"/>
</dbReference>
<comment type="subcellular location">
    <subcellularLocation>
        <location evidence="1">Endomembrane system</location>
        <topology evidence="1">Multi-pass membrane protein</topology>
    </subcellularLocation>
</comment>
<dbReference type="GO" id="GO:0140359">
    <property type="term" value="F:ABC-type transporter activity"/>
    <property type="evidence" value="ECO:0007669"/>
    <property type="project" value="InterPro"/>
</dbReference>
<evidence type="ECO:0000256" key="9">
    <source>
        <dbReference type="ARBA" id="ARBA00023136"/>
    </source>
</evidence>
<dbReference type="Gene3D" id="1.20.1560.10">
    <property type="entry name" value="ABC transporter type 1, transmembrane domain"/>
    <property type="match status" value="2"/>
</dbReference>
<dbReference type="Pfam" id="PF00005">
    <property type="entry name" value="ABC_tran"/>
    <property type="match status" value="2"/>
</dbReference>
<evidence type="ECO:0000256" key="1">
    <source>
        <dbReference type="ARBA" id="ARBA00004127"/>
    </source>
</evidence>
<feature type="transmembrane region" description="Helical" evidence="11">
    <location>
        <begin position="1420"/>
        <end position="1444"/>
    </location>
</feature>
<dbReference type="InterPro" id="IPR017871">
    <property type="entry name" value="ABC_transporter-like_CS"/>
</dbReference>
<feature type="transmembrane region" description="Helical" evidence="11">
    <location>
        <begin position="907"/>
        <end position="927"/>
    </location>
</feature>
<accession>A0AA36D6W1</accession>
<dbReference type="InterPro" id="IPR003593">
    <property type="entry name" value="AAA+_ATPase"/>
</dbReference>
<keyword evidence="5" id="KW-0677">Repeat</keyword>
<feature type="transmembrane region" description="Helical" evidence="11">
    <location>
        <begin position="625"/>
        <end position="643"/>
    </location>
</feature>
<dbReference type="SUPFAM" id="SSF90123">
    <property type="entry name" value="ABC transporter transmembrane region"/>
    <property type="match status" value="2"/>
</dbReference>
<dbReference type="Pfam" id="PF00664">
    <property type="entry name" value="ABC_membrane"/>
    <property type="match status" value="2"/>
</dbReference>
<dbReference type="PROSITE" id="PS50929">
    <property type="entry name" value="ABC_TM1F"/>
    <property type="match status" value="2"/>
</dbReference>
<feature type="transmembrane region" description="Helical" evidence="11">
    <location>
        <begin position="309"/>
        <end position="335"/>
    </location>
</feature>
<dbReference type="PROSITE" id="PS00211">
    <property type="entry name" value="ABC_TRANSPORTER_1"/>
    <property type="match status" value="2"/>
</dbReference>
<dbReference type="InterPro" id="IPR003439">
    <property type="entry name" value="ABC_transporter-like_ATP-bd"/>
</dbReference>
<dbReference type="PANTHER" id="PTHR24223:SF415">
    <property type="entry name" value="FI20190P1"/>
    <property type="match status" value="1"/>
</dbReference>
<keyword evidence="8 11" id="KW-1133">Transmembrane helix</keyword>
<keyword evidence="15" id="KW-1185">Reference proteome</keyword>
<dbReference type="CDD" id="cd03250">
    <property type="entry name" value="ABCC_MRP_domain1"/>
    <property type="match status" value="1"/>
</dbReference>
<feature type="transmembrane region" description="Helical" evidence="11">
    <location>
        <begin position="1519"/>
        <end position="1539"/>
    </location>
</feature>
<feature type="transmembrane region" description="Helical" evidence="11">
    <location>
        <begin position="655"/>
        <end position="673"/>
    </location>
</feature>
<evidence type="ECO:0000256" key="2">
    <source>
        <dbReference type="ARBA" id="ARBA00009726"/>
    </source>
</evidence>
<dbReference type="CDD" id="cd18603">
    <property type="entry name" value="ABC_6TM_MRP1_2_3_6_D2_like"/>
    <property type="match status" value="1"/>
</dbReference>
<feature type="transmembrane region" description="Helical" evidence="11">
    <location>
        <begin position="753"/>
        <end position="774"/>
    </location>
</feature>
<dbReference type="SMART" id="SM00382">
    <property type="entry name" value="AAA"/>
    <property type="match status" value="2"/>
</dbReference>
<feature type="domain" description="ABC transporter" evidence="12">
    <location>
        <begin position="1700"/>
        <end position="1934"/>
    </location>
</feature>
<evidence type="ECO:0000256" key="7">
    <source>
        <dbReference type="ARBA" id="ARBA00022840"/>
    </source>
</evidence>
<dbReference type="InterPro" id="IPR027417">
    <property type="entry name" value="P-loop_NTPase"/>
</dbReference>
<evidence type="ECO:0000313" key="14">
    <source>
        <dbReference type="EMBL" id="CAJ0581901.1"/>
    </source>
</evidence>
<evidence type="ECO:0000313" key="15">
    <source>
        <dbReference type="Proteomes" id="UP001177023"/>
    </source>
</evidence>
<feature type="transmembrane region" description="Helical" evidence="11">
    <location>
        <begin position="1378"/>
        <end position="1400"/>
    </location>
</feature>
<organism evidence="14 15">
    <name type="scientific">Mesorhabditis spiculigera</name>
    <dbReference type="NCBI Taxonomy" id="96644"/>
    <lineage>
        <taxon>Eukaryota</taxon>
        <taxon>Metazoa</taxon>
        <taxon>Ecdysozoa</taxon>
        <taxon>Nematoda</taxon>
        <taxon>Chromadorea</taxon>
        <taxon>Rhabditida</taxon>
        <taxon>Rhabditina</taxon>
        <taxon>Rhabditomorpha</taxon>
        <taxon>Rhabditoidea</taxon>
        <taxon>Rhabditidae</taxon>
        <taxon>Mesorhabditinae</taxon>
        <taxon>Mesorhabditis</taxon>
    </lineage>
</organism>
<dbReference type="InterPro" id="IPR011527">
    <property type="entry name" value="ABC1_TM_dom"/>
</dbReference>
<evidence type="ECO:0000256" key="6">
    <source>
        <dbReference type="ARBA" id="ARBA00022741"/>
    </source>
</evidence>
<feature type="transmembrane region" description="Helical" evidence="11">
    <location>
        <begin position="1610"/>
        <end position="1630"/>
    </location>
</feature>
<evidence type="ECO:0000256" key="10">
    <source>
        <dbReference type="SAM" id="MobiDB-lite"/>
    </source>
</evidence>
<dbReference type="GO" id="GO:0012505">
    <property type="term" value="C:endomembrane system"/>
    <property type="evidence" value="ECO:0007669"/>
    <property type="project" value="UniProtKB-SubCell"/>
</dbReference>
<feature type="transmembrane region" description="Helical" evidence="11">
    <location>
        <begin position="247"/>
        <end position="270"/>
    </location>
</feature>
<keyword evidence="7" id="KW-0067">ATP-binding</keyword>
<evidence type="ECO:0000256" key="3">
    <source>
        <dbReference type="ARBA" id="ARBA00022448"/>
    </source>
</evidence>
<feature type="transmembrane region" description="Helical" evidence="11">
    <location>
        <begin position="800"/>
        <end position="820"/>
    </location>
</feature>
<keyword evidence="4 11" id="KW-0812">Transmembrane</keyword>
<feature type="transmembrane region" description="Helical" evidence="11">
    <location>
        <begin position="20"/>
        <end position="42"/>
    </location>
</feature>
<dbReference type="Gene3D" id="3.40.50.300">
    <property type="entry name" value="P-loop containing nucleotide triphosphate hydrolases"/>
    <property type="match status" value="2"/>
</dbReference>
<dbReference type="FunFam" id="1.20.1560.10:FF:000010">
    <property type="entry name" value="Multidrug resistance-associated ABC transporter"/>
    <property type="match status" value="1"/>
</dbReference>
<dbReference type="GO" id="GO:0016020">
    <property type="term" value="C:membrane"/>
    <property type="evidence" value="ECO:0007669"/>
    <property type="project" value="InterPro"/>
</dbReference>
<dbReference type="PROSITE" id="PS50893">
    <property type="entry name" value="ABC_TRANSPORTER_2"/>
    <property type="match status" value="2"/>
</dbReference>
<dbReference type="PANTHER" id="PTHR24223">
    <property type="entry name" value="ATP-BINDING CASSETTE SUB-FAMILY C"/>
    <property type="match status" value="1"/>
</dbReference>
<feature type="transmembrane region" description="Helical" evidence="11">
    <location>
        <begin position="880"/>
        <end position="901"/>
    </location>
</feature>
<feature type="domain" description="ABC transmembrane type-1" evidence="13">
    <location>
        <begin position="768"/>
        <end position="1048"/>
    </location>
</feature>
<dbReference type="FunFam" id="1.20.1560.10:FF:000006">
    <property type="entry name" value="ATP-binding cassette, sub-family C (CFTR/MRP), member 9"/>
    <property type="match status" value="1"/>
</dbReference>
<feature type="domain" description="ABC transporter" evidence="12">
    <location>
        <begin position="1080"/>
        <end position="1305"/>
    </location>
</feature>
<sequence length="1945" mass="216896">MRNDIATRWASILQRFSATLLILGIAVTLCMLFISLFLNYFYEEPFFLERVGTPSCWFALLSVFACLPLLLPSPSSLLLMGTTQLVSWRLSGLFLRQFGAVFEVLMVNVIFLPLYFFYKQKGTLLASSWNPLDKLNGYQRVRSIVEERYVWMSHFFCNSLALAVTKLKVVFLGLFAIQFLIVLILLFGQISAHFILARRVEVSIDNGTVEFFANRETSQGFWFILLVLFSTAIVIGLAALRNLVLLGILIITLLNSVATTGIVIMGTFSLRADEAVISLFFVFLHAFDTNFKYCLFYKGSRRGSRASRSLAAFHLAISSLAAPNLIIILFLSTLLLGTGNTIYAVLLFACMWDNLLLLFKAGSLLAYIGPTGKGWLCQGVMGSGFNSEGTDKVLSVNTGDPSRRLSSVNYPGMYKKRVSLSIAPSARRASMPVVALANSRQGTPGNSGRKFSANIYQNKRGMSIDGASLPGSRSILRREPLLFSQQSLNSQQSQGNARSMNESAGNSSLGWGRQCFGSATDPDNCPYLYYAPALPHLYFVASLPFQYIAFRMNKRTPPSIPLKIWARMFLFMCLMIITIAESADEYMASAKLFSPRNTLNVIAIASWTLAVLSIFTSFSAGRRSNGYVVTYSAFQFFLSIFLFTKEVIDTHHVVYYEAGRIGILLLLNFLFYGNDLTDEKECQAPYDRAGFYSRLIVSWLTPLIAKGYNNPLNLEDLHELPKGASSEELIDEWDWRWKRECGEKAKSTSHPSIASVLFAIFKPIILPALGLRVFGEAMNYVNPLLLKCLIDFVNDENPPLTFGIMCAIGMFAMAEVKSLINVNTVLAQQKAACGMQSILSNAIFRKSLRLSPISRGRHTVGEVVNFLSVDVELITSQLPYLVECVTCPLNIAFSLSLLSVLMGPTAVSGIALMLLLIPFNYFTSVLIKKLQLKQLKVKDERAKICNEVLNGIKLVKLYAWEPVMLLRINKLREQEVNILRKANMTARLVDAINAASPYLVAMVTFTVFILSSEENILTPQIAFVALAIFNQLRLPMKVFALLINYVVRALVSKRRIEEFLVEEELEHGAIGPCTDIADVIQIEKARLNWLGPQMPTTLTVPSLTVKRGEFVAVVGAVGAGKSSFLNAIMGELCLLEGSINVSGELAYSSQQPWLRNETLKNNILFGKEHNSKLFRRVIEAVRLNIDFEQMDLKEYTEVGDNGVTLSGGQKARVGLARALYQEADVYLLDDVLSAVDAHVGASVFHRALGREGFLRGKTRILVTHGLNYTKHCDRILVIKDGQIVENGTYSELLAAQGTFATLLTEHKNKPDEPVEEVEEEEEDDEISEEIEREKSYRRLPSAVYSISDSLIEIPTSSKQEAMEEGSVSMRVYGAYMRAASMTWTSVLMMFFVLQSAFAIGRSLWLAHWTSSTDVSEAGQNLAIFSGLGIVEVLALIGTQVALVIGCQNASLRLHSPLLHSVLRSPMSFFDTTPVGRILNRLTRDLEVIDNLLPTTIGEFLNTLMLLVVVLVMISIVTPMFMAAILPIGLIYFFFMRFFIRAARQLRRLESVRRSPLISLFGQSVHGASTIRAYKKVDPAAEDFGHEVDNFIRCRFLCVASNSWLSARLEAISAATTLLAALCGVFTSYYWKGQITPADLGMSISYALNLTEILKFGVRMMSELETYIVSVERVDEYSRLEAEAEWRENGPTKPWPSRGNLQFRHYSTRYRSELPLVIQGLTLNMKPGEKIGVVGRTGSGKSSLTMALYRIIEAHEGQILIDDVDISSIGLHDLREKISIIPQEPILFSGSFRFNMDPFERYTDDQIWAALETCQLKNYVTNLPGRLEEQITEGGSNMSVGQRQLVCLGRALLRGGKILVLDEATAACDVQTDALVQRAVRDNFPDSTVIAIAHRLDTIEDYDRILVMDGGQLKEFDTPKALLDNPHSLYRSLVEKAKEEANFHSE</sequence>
<feature type="transmembrane region" description="Helical" evidence="11">
    <location>
        <begin position="172"/>
        <end position="196"/>
    </location>
</feature>
<keyword evidence="3" id="KW-0813">Transport</keyword>
<feature type="region of interest" description="Disordered" evidence="10">
    <location>
        <begin position="1306"/>
        <end position="1328"/>
    </location>
</feature>
<dbReference type="EMBL" id="CATQJA010002664">
    <property type="protein sequence ID" value="CAJ0581901.1"/>
    <property type="molecule type" value="Genomic_DNA"/>
</dbReference>
<feature type="transmembrane region" description="Helical" evidence="11">
    <location>
        <begin position="220"/>
        <end position="240"/>
    </location>
</feature>
<evidence type="ECO:0000256" key="11">
    <source>
        <dbReference type="SAM" id="Phobius"/>
    </source>
</evidence>
<protein>
    <submittedName>
        <fullName evidence="14">Uncharacterized protein</fullName>
    </submittedName>
</protein>
<feature type="transmembrane region" description="Helical" evidence="11">
    <location>
        <begin position="560"/>
        <end position="579"/>
    </location>
</feature>